<sequence length="124" mass="13387">MGKPAKHWPFPRRIWKDRPDGERAREDAAGTGRLGRNDRFGACLGIATQRAGAILAAVQWEAPPARQQHQPSTWPGAGQSQAAAAASKQLGSTAHTTTTTTTRSVDVVQHKARARARKGVGWQE</sequence>
<feature type="region of interest" description="Disordered" evidence="1">
    <location>
        <begin position="1"/>
        <end position="38"/>
    </location>
</feature>
<reference evidence="2" key="1">
    <citation type="submission" date="2010-05" db="EMBL/GenBank/DDBJ databases">
        <title>The Genome Sequence of Magnaporthe poae strain ATCC 64411.</title>
        <authorList>
            <consortium name="The Broad Institute Genome Sequencing Platform"/>
            <consortium name="Broad Institute Genome Sequencing Center for Infectious Disease"/>
            <person name="Ma L.-J."/>
            <person name="Dead R."/>
            <person name="Young S."/>
            <person name="Zeng Q."/>
            <person name="Koehrsen M."/>
            <person name="Alvarado L."/>
            <person name="Berlin A."/>
            <person name="Chapman S.B."/>
            <person name="Chen Z."/>
            <person name="Freedman E."/>
            <person name="Gellesch M."/>
            <person name="Goldberg J."/>
            <person name="Griggs A."/>
            <person name="Gujja S."/>
            <person name="Heilman E.R."/>
            <person name="Heiman D."/>
            <person name="Hepburn T."/>
            <person name="Howarth C."/>
            <person name="Jen D."/>
            <person name="Larson L."/>
            <person name="Mehta T."/>
            <person name="Neiman D."/>
            <person name="Pearson M."/>
            <person name="Roberts A."/>
            <person name="Saif S."/>
            <person name="Shea T."/>
            <person name="Shenoy N."/>
            <person name="Sisk P."/>
            <person name="Stolte C."/>
            <person name="Sykes S."/>
            <person name="Walk T."/>
            <person name="White J."/>
            <person name="Yandava C."/>
            <person name="Haas B."/>
            <person name="Nusbaum C."/>
            <person name="Birren B."/>
        </authorList>
    </citation>
    <scope>NUCLEOTIDE SEQUENCE</scope>
    <source>
        <strain evidence="2">ATCC 64411</strain>
    </source>
</reference>
<feature type="compositionally biased region" description="Basic and acidic residues" evidence="1">
    <location>
        <begin position="14"/>
        <end position="28"/>
    </location>
</feature>
<dbReference type="EMBL" id="GL876970">
    <property type="protein sequence ID" value="KLU87370.1"/>
    <property type="molecule type" value="Genomic_DNA"/>
</dbReference>
<evidence type="ECO:0000313" key="4">
    <source>
        <dbReference type="Proteomes" id="UP000011715"/>
    </source>
</evidence>
<reference evidence="3" key="4">
    <citation type="journal article" date="2015" name="G3 (Bethesda)">
        <title>Genome sequences of three phytopathogenic species of the Magnaporthaceae family of fungi.</title>
        <authorList>
            <person name="Okagaki L.H."/>
            <person name="Nunes C.C."/>
            <person name="Sailsbery J."/>
            <person name="Clay B."/>
            <person name="Brown D."/>
            <person name="John T."/>
            <person name="Oh Y."/>
            <person name="Young N."/>
            <person name="Fitzgerald M."/>
            <person name="Haas B.J."/>
            <person name="Zeng Q."/>
            <person name="Young S."/>
            <person name="Adiconis X."/>
            <person name="Fan L."/>
            <person name="Levin J.Z."/>
            <person name="Mitchell T.K."/>
            <person name="Okubara P.A."/>
            <person name="Farman M.L."/>
            <person name="Kohn L.M."/>
            <person name="Birren B."/>
            <person name="Ma L.-J."/>
            <person name="Dean R.A."/>
        </authorList>
    </citation>
    <scope>NUCLEOTIDE SEQUENCE</scope>
    <source>
        <strain evidence="3">ATCC 64411 / 73-15</strain>
    </source>
</reference>
<dbReference type="Proteomes" id="UP000011715">
    <property type="component" value="Unassembled WGS sequence"/>
</dbReference>
<feature type="compositionally biased region" description="Low complexity" evidence="1">
    <location>
        <begin position="76"/>
        <end position="102"/>
    </location>
</feature>
<gene>
    <name evidence="2" type="ORF">MAPG_06370</name>
</gene>
<keyword evidence="4" id="KW-1185">Reference proteome</keyword>
<reference evidence="2" key="3">
    <citation type="submission" date="2011-03" db="EMBL/GenBank/DDBJ databases">
        <title>Annotation of Magnaporthe poae ATCC 64411.</title>
        <authorList>
            <person name="Ma L.-J."/>
            <person name="Dead R."/>
            <person name="Young S.K."/>
            <person name="Zeng Q."/>
            <person name="Gargeya S."/>
            <person name="Fitzgerald M."/>
            <person name="Haas B."/>
            <person name="Abouelleil A."/>
            <person name="Alvarado L."/>
            <person name="Arachchi H.M."/>
            <person name="Berlin A."/>
            <person name="Brown A."/>
            <person name="Chapman S.B."/>
            <person name="Chen Z."/>
            <person name="Dunbar C."/>
            <person name="Freedman E."/>
            <person name="Gearin G."/>
            <person name="Gellesch M."/>
            <person name="Goldberg J."/>
            <person name="Griggs A."/>
            <person name="Gujja S."/>
            <person name="Heiman D."/>
            <person name="Howarth C."/>
            <person name="Larson L."/>
            <person name="Lui A."/>
            <person name="MacDonald P.J.P."/>
            <person name="Mehta T."/>
            <person name="Montmayeur A."/>
            <person name="Murphy C."/>
            <person name="Neiman D."/>
            <person name="Pearson M."/>
            <person name="Priest M."/>
            <person name="Roberts A."/>
            <person name="Saif S."/>
            <person name="Shea T."/>
            <person name="Shenoy N."/>
            <person name="Sisk P."/>
            <person name="Stolte C."/>
            <person name="Sykes S."/>
            <person name="Yandava C."/>
            <person name="Wortman J."/>
            <person name="Nusbaum C."/>
            <person name="Birren B."/>
        </authorList>
    </citation>
    <scope>NUCLEOTIDE SEQUENCE</scope>
    <source>
        <strain evidence="2">ATCC 64411</strain>
    </source>
</reference>
<evidence type="ECO:0000256" key="1">
    <source>
        <dbReference type="SAM" id="MobiDB-lite"/>
    </source>
</evidence>
<accession>A0A0C4E1U9</accession>
<evidence type="ECO:0000313" key="3">
    <source>
        <dbReference type="EnsemblFungi" id="MAPG_06370T0"/>
    </source>
</evidence>
<protein>
    <submittedName>
        <fullName evidence="2 3">Uncharacterized protein</fullName>
    </submittedName>
</protein>
<feature type="region of interest" description="Disordered" evidence="1">
    <location>
        <begin position="63"/>
        <end position="124"/>
    </location>
</feature>
<name>A0A0C4E1U9_MAGP6</name>
<reference evidence="4" key="2">
    <citation type="submission" date="2010-05" db="EMBL/GenBank/DDBJ databases">
        <title>The genome sequence of Magnaporthe poae strain ATCC 64411.</title>
        <authorList>
            <person name="Ma L.-J."/>
            <person name="Dead R."/>
            <person name="Young S."/>
            <person name="Zeng Q."/>
            <person name="Koehrsen M."/>
            <person name="Alvarado L."/>
            <person name="Berlin A."/>
            <person name="Chapman S.B."/>
            <person name="Chen Z."/>
            <person name="Freedman E."/>
            <person name="Gellesch M."/>
            <person name="Goldberg J."/>
            <person name="Griggs A."/>
            <person name="Gujja S."/>
            <person name="Heilman E.R."/>
            <person name="Heiman D."/>
            <person name="Hepburn T."/>
            <person name="Howarth C."/>
            <person name="Jen D."/>
            <person name="Larson L."/>
            <person name="Mehta T."/>
            <person name="Neiman D."/>
            <person name="Pearson M."/>
            <person name="Roberts A."/>
            <person name="Saif S."/>
            <person name="Shea T."/>
            <person name="Shenoy N."/>
            <person name="Sisk P."/>
            <person name="Stolte C."/>
            <person name="Sykes S."/>
            <person name="Walk T."/>
            <person name="White J."/>
            <person name="Yandava C."/>
            <person name="Haas B."/>
            <person name="Nusbaum C."/>
            <person name="Birren B."/>
        </authorList>
    </citation>
    <scope>NUCLEOTIDE SEQUENCE [LARGE SCALE GENOMIC DNA]</scope>
    <source>
        <strain evidence="4">ATCC 64411 / 73-15</strain>
    </source>
</reference>
<evidence type="ECO:0000313" key="2">
    <source>
        <dbReference type="EMBL" id="KLU87370.1"/>
    </source>
</evidence>
<dbReference type="VEuPathDB" id="FungiDB:MAPG_06370"/>
<dbReference type="AlphaFoldDB" id="A0A0C4E1U9"/>
<feature type="compositionally biased region" description="Basic residues" evidence="1">
    <location>
        <begin position="1"/>
        <end position="13"/>
    </location>
</feature>
<dbReference type="EMBL" id="ADBL01001543">
    <property type="status" value="NOT_ANNOTATED_CDS"/>
    <property type="molecule type" value="Genomic_DNA"/>
</dbReference>
<organism evidence="3 4">
    <name type="scientific">Magnaporthiopsis poae (strain ATCC 64411 / 73-15)</name>
    <name type="common">Kentucky bluegrass fungus</name>
    <name type="synonym">Magnaporthe poae</name>
    <dbReference type="NCBI Taxonomy" id="644358"/>
    <lineage>
        <taxon>Eukaryota</taxon>
        <taxon>Fungi</taxon>
        <taxon>Dikarya</taxon>
        <taxon>Ascomycota</taxon>
        <taxon>Pezizomycotina</taxon>
        <taxon>Sordariomycetes</taxon>
        <taxon>Sordariomycetidae</taxon>
        <taxon>Magnaporthales</taxon>
        <taxon>Magnaporthaceae</taxon>
        <taxon>Magnaporthiopsis</taxon>
    </lineage>
</organism>
<proteinExistence type="predicted"/>
<reference evidence="3" key="5">
    <citation type="submission" date="2015-06" db="UniProtKB">
        <authorList>
            <consortium name="EnsemblFungi"/>
        </authorList>
    </citation>
    <scope>IDENTIFICATION</scope>
    <source>
        <strain evidence="3">ATCC 64411</strain>
    </source>
</reference>
<dbReference type="EnsemblFungi" id="MAPG_06370T0">
    <property type="protein sequence ID" value="MAPG_06370T0"/>
    <property type="gene ID" value="MAPG_06370"/>
</dbReference>